<accession>A0A3L6DGK5</accession>
<reference evidence="1 2" key="1">
    <citation type="journal article" date="2018" name="Nat. Genet.">
        <title>Extensive intraspecific gene order and gene structural variations between Mo17 and other maize genomes.</title>
        <authorList>
            <person name="Sun S."/>
            <person name="Zhou Y."/>
            <person name="Chen J."/>
            <person name="Shi J."/>
            <person name="Zhao H."/>
            <person name="Zhao H."/>
            <person name="Song W."/>
            <person name="Zhang M."/>
            <person name="Cui Y."/>
            <person name="Dong X."/>
            <person name="Liu H."/>
            <person name="Ma X."/>
            <person name="Jiao Y."/>
            <person name="Wang B."/>
            <person name="Wei X."/>
            <person name="Stein J.C."/>
            <person name="Glaubitz J.C."/>
            <person name="Lu F."/>
            <person name="Yu G."/>
            <person name="Liang C."/>
            <person name="Fengler K."/>
            <person name="Li B."/>
            <person name="Rafalski A."/>
            <person name="Schnable P.S."/>
            <person name="Ware D.H."/>
            <person name="Buckler E.S."/>
            <person name="Lai J."/>
        </authorList>
    </citation>
    <scope>NUCLEOTIDE SEQUENCE [LARGE SCALE GENOMIC DNA]</scope>
    <source>
        <strain evidence="2">cv. Missouri 17</strain>
        <tissue evidence="1">Seedling</tissue>
    </source>
</reference>
<protein>
    <submittedName>
        <fullName evidence="1">Uncharacterized protein</fullName>
    </submittedName>
</protein>
<sequence length="33" mass="3179">GASGLSGGAPDRSCRLSGAPTARALTLARTVAH</sequence>
<comment type="caution">
    <text evidence="1">The sequence shown here is derived from an EMBL/GenBank/DDBJ whole genome shotgun (WGS) entry which is preliminary data.</text>
</comment>
<evidence type="ECO:0000313" key="1">
    <source>
        <dbReference type="EMBL" id="PWZ07307.1"/>
    </source>
</evidence>
<organism evidence="1 2">
    <name type="scientific">Zea mays</name>
    <name type="common">Maize</name>
    <dbReference type="NCBI Taxonomy" id="4577"/>
    <lineage>
        <taxon>Eukaryota</taxon>
        <taxon>Viridiplantae</taxon>
        <taxon>Streptophyta</taxon>
        <taxon>Embryophyta</taxon>
        <taxon>Tracheophyta</taxon>
        <taxon>Spermatophyta</taxon>
        <taxon>Magnoliopsida</taxon>
        <taxon>Liliopsida</taxon>
        <taxon>Poales</taxon>
        <taxon>Poaceae</taxon>
        <taxon>PACMAD clade</taxon>
        <taxon>Panicoideae</taxon>
        <taxon>Andropogonodae</taxon>
        <taxon>Andropogoneae</taxon>
        <taxon>Tripsacinae</taxon>
        <taxon>Zea</taxon>
    </lineage>
</organism>
<evidence type="ECO:0000313" key="2">
    <source>
        <dbReference type="Proteomes" id="UP000251960"/>
    </source>
</evidence>
<gene>
    <name evidence="1" type="ORF">Zm00014a_037675</name>
</gene>
<proteinExistence type="predicted"/>
<dbReference type="Proteomes" id="UP000251960">
    <property type="component" value="Chromosome 9"/>
</dbReference>
<name>A0A3L6DGK5_MAIZE</name>
<dbReference type="AlphaFoldDB" id="A0A3L6DGK5"/>
<dbReference type="EMBL" id="NCVQ01000010">
    <property type="protein sequence ID" value="PWZ07307.1"/>
    <property type="molecule type" value="Genomic_DNA"/>
</dbReference>
<feature type="non-terminal residue" evidence="1">
    <location>
        <position position="1"/>
    </location>
</feature>